<evidence type="ECO:0000313" key="6">
    <source>
        <dbReference type="EMBL" id="NEU65943.1"/>
    </source>
</evidence>
<comment type="caution">
    <text evidence="6">The sequence shown here is derived from an EMBL/GenBank/DDBJ whole genome shotgun (WGS) entry which is preliminary data.</text>
</comment>
<dbReference type="InterPro" id="IPR029063">
    <property type="entry name" value="SAM-dependent_MTases_sf"/>
</dbReference>
<evidence type="ECO:0000256" key="2">
    <source>
        <dbReference type="ARBA" id="ARBA00022603"/>
    </source>
</evidence>
<gene>
    <name evidence="6" type="primary">ubiE</name>
    <name evidence="5" type="synonym">menG</name>
    <name evidence="6" type="ORF">GK091_03550</name>
</gene>
<evidence type="ECO:0000256" key="5">
    <source>
        <dbReference type="HAMAP-Rule" id="MF_01813"/>
    </source>
</evidence>
<dbReference type="EMBL" id="JAAGNZ010000001">
    <property type="protein sequence ID" value="NEU65943.1"/>
    <property type="molecule type" value="Genomic_DNA"/>
</dbReference>
<feature type="binding site" evidence="5">
    <location>
        <position position="135"/>
    </location>
    <ligand>
        <name>S-adenosyl-L-methionine</name>
        <dbReference type="ChEBI" id="CHEBI:59789"/>
    </ligand>
</feature>
<comment type="similarity">
    <text evidence="5">Belongs to the class I-like SAM-binding methyltransferase superfamily. MenG/UbiE family.</text>
</comment>
<dbReference type="EC" id="2.1.1.163" evidence="5"/>
<dbReference type="UniPathway" id="UPA00079">
    <property type="reaction ID" value="UER00169"/>
</dbReference>
<dbReference type="InterPro" id="IPR004033">
    <property type="entry name" value="UbiE/COQ5_MeTrFase"/>
</dbReference>
<keyword evidence="7" id="KW-1185">Reference proteome</keyword>
<dbReference type="GO" id="GO:0009234">
    <property type="term" value="P:menaquinone biosynthetic process"/>
    <property type="evidence" value="ECO:0007669"/>
    <property type="project" value="UniProtKB-UniRule"/>
</dbReference>
<feature type="binding site" evidence="5">
    <location>
        <position position="90"/>
    </location>
    <ligand>
        <name>S-adenosyl-L-methionine</name>
        <dbReference type="ChEBI" id="CHEBI:59789"/>
    </ligand>
</feature>
<dbReference type="Pfam" id="PF01209">
    <property type="entry name" value="Ubie_methyltran"/>
    <property type="match status" value="1"/>
</dbReference>
<keyword evidence="1 5" id="KW-0474">Menaquinone biosynthesis</keyword>
<proteinExistence type="inferred from homology"/>
<dbReference type="PANTHER" id="PTHR43591:SF24">
    <property type="entry name" value="2-METHOXY-6-POLYPRENYL-1,4-BENZOQUINOL METHYLASE, MITOCHONDRIAL"/>
    <property type="match status" value="1"/>
</dbReference>
<dbReference type="NCBIfam" id="TIGR01934">
    <property type="entry name" value="MenG_MenH_UbiE"/>
    <property type="match status" value="1"/>
</dbReference>
<feature type="binding site" evidence="5">
    <location>
        <begin position="118"/>
        <end position="119"/>
    </location>
    <ligand>
        <name>S-adenosyl-L-methionine</name>
        <dbReference type="ChEBI" id="CHEBI:59789"/>
    </ligand>
</feature>
<evidence type="ECO:0000256" key="3">
    <source>
        <dbReference type="ARBA" id="ARBA00022679"/>
    </source>
</evidence>
<protein>
    <recommendedName>
        <fullName evidence="5">Demethylmenaquinone methyltransferase</fullName>
        <ecNumber evidence="5">2.1.1.163</ecNumber>
    </recommendedName>
</protein>
<dbReference type="GO" id="GO:0043770">
    <property type="term" value="F:demethylmenaquinone methyltransferase activity"/>
    <property type="evidence" value="ECO:0007669"/>
    <property type="project" value="UniProtKB-UniRule"/>
</dbReference>
<organism evidence="6 7">
    <name type="scientific">Spirosoma agri</name>
    <dbReference type="NCBI Taxonomy" id="1987381"/>
    <lineage>
        <taxon>Bacteria</taxon>
        <taxon>Pseudomonadati</taxon>
        <taxon>Bacteroidota</taxon>
        <taxon>Cytophagia</taxon>
        <taxon>Cytophagales</taxon>
        <taxon>Cytophagaceae</taxon>
        <taxon>Spirosoma</taxon>
    </lineage>
</organism>
<dbReference type="InterPro" id="IPR023576">
    <property type="entry name" value="UbiE/COQ5_MeTrFase_CS"/>
</dbReference>
<dbReference type="CDD" id="cd02440">
    <property type="entry name" value="AdoMet_MTases"/>
    <property type="match status" value="1"/>
</dbReference>
<dbReference type="NCBIfam" id="NF001244">
    <property type="entry name" value="PRK00216.1-5"/>
    <property type="match status" value="1"/>
</dbReference>
<keyword evidence="2 5" id="KW-0489">Methyltransferase</keyword>
<comment type="catalytic activity">
    <reaction evidence="5">
        <text>a 2-demethylmenaquinol + S-adenosyl-L-methionine = a menaquinol + S-adenosyl-L-homocysteine + H(+)</text>
        <dbReference type="Rhea" id="RHEA:42640"/>
        <dbReference type="Rhea" id="RHEA-COMP:9539"/>
        <dbReference type="Rhea" id="RHEA-COMP:9563"/>
        <dbReference type="ChEBI" id="CHEBI:15378"/>
        <dbReference type="ChEBI" id="CHEBI:18151"/>
        <dbReference type="ChEBI" id="CHEBI:55437"/>
        <dbReference type="ChEBI" id="CHEBI:57856"/>
        <dbReference type="ChEBI" id="CHEBI:59789"/>
        <dbReference type="EC" id="2.1.1.163"/>
    </reaction>
</comment>
<keyword evidence="3 5" id="KW-0808">Transferase</keyword>
<dbReference type="AlphaFoldDB" id="A0A6M0IFZ5"/>
<comment type="pathway">
    <text evidence="5">Quinol/quinone metabolism; menaquinone biosynthesis; menaquinol from 1,4-dihydroxy-2-naphthoate: step 2/2.</text>
</comment>
<reference evidence="6 7" key="1">
    <citation type="submission" date="2020-02" db="EMBL/GenBank/DDBJ databases">
        <title>Draft genome sequence of two Spirosoma agri KCTC 52727 and Spirosoma terrae KCTC 52035.</title>
        <authorList>
            <person name="Rojas J."/>
            <person name="Ambika Manirajan B."/>
            <person name="Ratering S."/>
            <person name="Suarez C."/>
            <person name="Schnell S."/>
        </authorList>
    </citation>
    <scope>NUCLEOTIDE SEQUENCE [LARGE SCALE GENOMIC DNA]</scope>
    <source>
        <strain evidence="6 7">KCTC 52727</strain>
    </source>
</reference>
<dbReference type="PANTHER" id="PTHR43591">
    <property type="entry name" value="METHYLTRANSFERASE"/>
    <property type="match status" value="1"/>
</dbReference>
<accession>A0A6M0IFZ5</accession>
<evidence type="ECO:0000256" key="1">
    <source>
        <dbReference type="ARBA" id="ARBA00022428"/>
    </source>
</evidence>
<dbReference type="GO" id="GO:0032259">
    <property type="term" value="P:methylation"/>
    <property type="evidence" value="ECO:0007669"/>
    <property type="project" value="UniProtKB-KW"/>
</dbReference>
<dbReference type="HAMAP" id="MF_01813">
    <property type="entry name" value="MenG_UbiE_methyltr"/>
    <property type="match status" value="1"/>
</dbReference>
<name>A0A6M0IFZ5_9BACT</name>
<dbReference type="PROSITE" id="PS51608">
    <property type="entry name" value="SAM_MT_UBIE"/>
    <property type="match status" value="1"/>
</dbReference>
<evidence type="ECO:0000313" key="7">
    <source>
        <dbReference type="Proteomes" id="UP000477386"/>
    </source>
</evidence>
<dbReference type="RefSeq" id="WP_164035237.1">
    <property type="nucleotide sequence ID" value="NZ_JAAGNZ010000001.1"/>
</dbReference>
<comment type="function">
    <text evidence="5">Methyltransferase required for the conversion of demethylmenaquinol (DMKH2) to menaquinol (MKH2).</text>
</comment>
<dbReference type="SUPFAM" id="SSF53335">
    <property type="entry name" value="S-adenosyl-L-methionine-dependent methyltransferases"/>
    <property type="match status" value="1"/>
</dbReference>
<keyword evidence="4 5" id="KW-0949">S-adenosyl-L-methionine</keyword>
<evidence type="ECO:0000256" key="4">
    <source>
        <dbReference type="ARBA" id="ARBA00022691"/>
    </source>
</evidence>
<dbReference type="PROSITE" id="PS01183">
    <property type="entry name" value="UBIE_1"/>
    <property type="match status" value="1"/>
</dbReference>
<dbReference type="Gene3D" id="3.40.50.150">
    <property type="entry name" value="Vaccinia Virus protein VP39"/>
    <property type="match status" value="1"/>
</dbReference>
<dbReference type="Proteomes" id="UP000477386">
    <property type="component" value="Unassembled WGS sequence"/>
</dbReference>
<sequence>MAVVPYKDKDTSKREQVAEMFDSISPKYDLLNHVLSGGIDILWRKRAIRELKASKTPAYAPKTILDIATGTGDFALEALALKPEKIIGVDISEGMLAIGREKMKQRGVDKLIEMRSGDSERLPFGDNEFDAVIVSFGVRNFENLLKGLTDMHRVTRPGGVCVVLEFSNPRQFPFKQLYGFYSRTILPLIGRLVSKDASAYTYLPESVQAFPDGSDFLRIYEAAGFTNTKWIPLTFGVASIYVGHKRAGQV</sequence>
<feature type="binding site" evidence="5">
    <location>
        <position position="71"/>
    </location>
    <ligand>
        <name>S-adenosyl-L-methionine</name>
        <dbReference type="ChEBI" id="CHEBI:59789"/>
    </ligand>
</feature>